<comment type="caution">
    <text evidence="2">The sequence shown here is derived from an EMBL/GenBank/DDBJ whole genome shotgun (WGS) entry which is preliminary data.</text>
</comment>
<evidence type="ECO:0000256" key="1">
    <source>
        <dbReference type="SAM" id="MobiDB-lite"/>
    </source>
</evidence>
<dbReference type="OrthoDB" id="3553044at2759"/>
<proteinExistence type="predicted"/>
<dbReference type="EMBL" id="CALLCH030000002">
    <property type="protein sequence ID" value="CAI4211655.1"/>
    <property type="molecule type" value="Genomic_DNA"/>
</dbReference>
<keyword evidence="3" id="KW-1185">Reference proteome</keyword>
<reference evidence="2" key="1">
    <citation type="submission" date="2022-11" db="EMBL/GenBank/DDBJ databases">
        <authorList>
            <person name="Scott C."/>
            <person name="Bruce N."/>
        </authorList>
    </citation>
    <scope>NUCLEOTIDE SEQUENCE</scope>
</reference>
<dbReference type="Proteomes" id="UP000838763">
    <property type="component" value="Unassembled WGS sequence"/>
</dbReference>
<gene>
    <name evidence="2" type="ORF">PPNO1_LOCUS1431</name>
</gene>
<name>A0A9P1GWN2_9PEZI</name>
<organism evidence="2 3">
    <name type="scientific">Parascedosporium putredinis</name>
    <dbReference type="NCBI Taxonomy" id="1442378"/>
    <lineage>
        <taxon>Eukaryota</taxon>
        <taxon>Fungi</taxon>
        <taxon>Dikarya</taxon>
        <taxon>Ascomycota</taxon>
        <taxon>Pezizomycotina</taxon>
        <taxon>Sordariomycetes</taxon>
        <taxon>Hypocreomycetidae</taxon>
        <taxon>Microascales</taxon>
        <taxon>Microascaceae</taxon>
        <taxon>Parascedosporium</taxon>
    </lineage>
</organism>
<dbReference type="AlphaFoldDB" id="A0A9P1GWN2"/>
<evidence type="ECO:0000313" key="2">
    <source>
        <dbReference type="EMBL" id="CAI4211655.1"/>
    </source>
</evidence>
<evidence type="ECO:0000313" key="3">
    <source>
        <dbReference type="Proteomes" id="UP000838763"/>
    </source>
</evidence>
<protein>
    <submittedName>
        <fullName evidence="2">Uncharacterized protein</fullName>
    </submittedName>
</protein>
<sequence length="126" mass="14169">MTFSLTRSHTSAPEPVTTYHQPATGMPARVSQASTLQLSGAGIGTEHLWYQMISLHQKYRCYHSARMDAAVEAWNHGQWTKTPSRSCLDLLNECVGPLPEDAMRDWVAWRNLDMARTSLLPQGARK</sequence>
<accession>A0A9P1GWN2</accession>
<feature type="region of interest" description="Disordered" evidence="1">
    <location>
        <begin position="1"/>
        <end position="24"/>
    </location>
</feature>
<feature type="compositionally biased region" description="Polar residues" evidence="1">
    <location>
        <begin position="1"/>
        <end position="11"/>
    </location>
</feature>